<protein>
    <recommendedName>
        <fullName evidence="1">Beta-lactamase class A catalytic domain-containing protein</fullName>
    </recommendedName>
</protein>
<dbReference type="Gene3D" id="3.40.710.10">
    <property type="entry name" value="DD-peptidase/beta-lactamase superfamily"/>
    <property type="match status" value="1"/>
</dbReference>
<comment type="caution">
    <text evidence="2">The sequence shown here is derived from an EMBL/GenBank/DDBJ whole genome shotgun (WGS) entry which is preliminary data.</text>
</comment>
<feature type="domain" description="Beta-lactamase class A catalytic" evidence="1">
    <location>
        <begin position="73"/>
        <end position="182"/>
    </location>
</feature>
<dbReference type="InterPro" id="IPR012338">
    <property type="entry name" value="Beta-lactam/transpept-like"/>
</dbReference>
<organism evidence="2 3">
    <name type="scientific">Falsibacillus albus</name>
    <dbReference type="NCBI Taxonomy" id="2478915"/>
    <lineage>
        <taxon>Bacteria</taxon>
        <taxon>Bacillati</taxon>
        <taxon>Bacillota</taxon>
        <taxon>Bacilli</taxon>
        <taxon>Bacillales</taxon>
        <taxon>Bacillaceae</taxon>
        <taxon>Falsibacillus</taxon>
    </lineage>
</organism>
<sequence length="217" mass="24491">MELKERIIEIIPENMQLGLCIHDSKSGGNFSINECAQFPLASLAKWITAVFALKNHASVNDVSKSIKYHVNEAYMNLNNVISDKEINQQLVEMGLDIHIDCDNKEKLKNRGTPKAIFDFLNAILTNGFLSKDETKIIMEAMKAQEDRDGFRFKSPWLHMTGGLEGVCNDVGYVMLDDRCITVVGMVKSTDPLIDWEQLEALLTEIGEIIESFFLFGK</sequence>
<dbReference type="GO" id="GO:0030655">
    <property type="term" value="P:beta-lactam antibiotic catabolic process"/>
    <property type="evidence" value="ECO:0007669"/>
    <property type="project" value="InterPro"/>
</dbReference>
<evidence type="ECO:0000313" key="2">
    <source>
        <dbReference type="EMBL" id="RLQ94247.1"/>
    </source>
</evidence>
<evidence type="ECO:0000313" key="3">
    <source>
        <dbReference type="Proteomes" id="UP000276770"/>
    </source>
</evidence>
<dbReference type="OrthoDB" id="2823693at2"/>
<dbReference type="InterPro" id="IPR045155">
    <property type="entry name" value="Beta-lactam_cat"/>
</dbReference>
<gene>
    <name evidence="2" type="ORF">D9X91_14375</name>
</gene>
<dbReference type="EMBL" id="RCVZ01000010">
    <property type="protein sequence ID" value="RLQ94247.1"/>
    <property type="molecule type" value="Genomic_DNA"/>
</dbReference>
<dbReference type="Pfam" id="PF13354">
    <property type="entry name" value="Beta-lactamase2"/>
    <property type="match status" value="1"/>
</dbReference>
<reference evidence="2 3" key="1">
    <citation type="submission" date="2018-10" db="EMBL/GenBank/DDBJ databases">
        <title>Falsibacillus sp. genome draft.</title>
        <authorList>
            <person name="Shi S."/>
        </authorList>
    </citation>
    <scope>NUCLEOTIDE SEQUENCE [LARGE SCALE GENOMIC DNA]</scope>
    <source>
        <strain evidence="2 3">GY 10110</strain>
    </source>
</reference>
<proteinExistence type="predicted"/>
<keyword evidence="3" id="KW-1185">Reference proteome</keyword>
<accession>A0A3L7JTP4</accession>
<dbReference type="Proteomes" id="UP000276770">
    <property type="component" value="Unassembled WGS sequence"/>
</dbReference>
<dbReference type="GO" id="GO:0008800">
    <property type="term" value="F:beta-lactamase activity"/>
    <property type="evidence" value="ECO:0007669"/>
    <property type="project" value="InterPro"/>
</dbReference>
<dbReference type="AlphaFoldDB" id="A0A3L7JTP4"/>
<dbReference type="SUPFAM" id="SSF56601">
    <property type="entry name" value="beta-lactamase/transpeptidase-like"/>
    <property type="match status" value="1"/>
</dbReference>
<evidence type="ECO:0000259" key="1">
    <source>
        <dbReference type="Pfam" id="PF13354"/>
    </source>
</evidence>
<dbReference type="RefSeq" id="WP_121681338.1">
    <property type="nucleotide sequence ID" value="NZ_RCVZ01000010.1"/>
</dbReference>
<name>A0A3L7JTP4_9BACI</name>